<dbReference type="Proteomes" id="UP000633509">
    <property type="component" value="Unassembled WGS sequence"/>
</dbReference>
<reference evidence="1 2" key="1">
    <citation type="submission" date="2020-10" db="EMBL/GenBank/DDBJ databases">
        <title>Sequencing the genomes of 1000 actinobacteria strains.</title>
        <authorList>
            <person name="Klenk H.-P."/>
        </authorList>
    </citation>
    <scope>NUCLEOTIDE SEQUENCE [LARGE SCALE GENOMIC DNA]</scope>
    <source>
        <strain evidence="1 2">DSM 43173</strain>
    </source>
</reference>
<accession>A0ABR9M4V1</accession>
<sequence length="57" mass="6142">MTSYAAQEQVDLVPTPSAGTKRCVTQISTHALRNSTTSYGSYFGREALKTFRAAEAA</sequence>
<gene>
    <name evidence="1" type="ORF">H4W80_006201</name>
</gene>
<comment type="caution">
    <text evidence="1">The sequence shown here is derived from an EMBL/GenBank/DDBJ whole genome shotgun (WGS) entry which is preliminary data.</text>
</comment>
<dbReference type="RefSeq" id="WP_192788250.1">
    <property type="nucleotide sequence ID" value="NZ_JADBEK010000001.1"/>
</dbReference>
<keyword evidence="2" id="KW-1185">Reference proteome</keyword>
<dbReference type="EMBL" id="JADBEK010000001">
    <property type="protein sequence ID" value="MBE1587943.1"/>
    <property type="molecule type" value="Genomic_DNA"/>
</dbReference>
<name>A0ABR9M4V1_9ACTN</name>
<protein>
    <submittedName>
        <fullName evidence="1">Uncharacterized protein</fullName>
    </submittedName>
</protein>
<organism evidence="1 2">
    <name type="scientific">Nonomuraea angiospora</name>
    <dbReference type="NCBI Taxonomy" id="46172"/>
    <lineage>
        <taxon>Bacteria</taxon>
        <taxon>Bacillati</taxon>
        <taxon>Actinomycetota</taxon>
        <taxon>Actinomycetes</taxon>
        <taxon>Streptosporangiales</taxon>
        <taxon>Streptosporangiaceae</taxon>
        <taxon>Nonomuraea</taxon>
    </lineage>
</organism>
<proteinExistence type="predicted"/>
<evidence type="ECO:0000313" key="1">
    <source>
        <dbReference type="EMBL" id="MBE1587943.1"/>
    </source>
</evidence>
<evidence type="ECO:0000313" key="2">
    <source>
        <dbReference type="Proteomes" id="UP000633509"/>
    </source>
</evidence>